<dbReference type="PROSITE" id="PS51257">
    <property type="entry name" value="PROKAR_LIPOPROTEIN"/>
    <property type="match status" value="1"/>
</dbReference>
<dbReference type="EMBL" id="FMCT01000005">
    <property type="protein sequence ID" value="SCF12398.1"/>
    <property type="molecule type" value="Genomic_DNA"/>
</dbReference>
<dbReference type="Proteomes" id="UP000183585">
    <property type="component" value="Unassembled WGS sequence"/>
</dbReference>
<organism evidence="2 3">
    <name type="scientific">Micromonospora carbonacea</name>
    <dbReference type="NCBI Taxonomy" id="47853"/>
    <lineage>
        <taxon>Bacteria</taxon>
        <taxon>Bacillati</taxon>
        <taxon>Actinomycetota</taxon>
        <taxon>Actinomycetes</taxon>
        <taxon>Micromonosporales</taxon>
        <taxon>Micromonosporaceae</taxon>
        <taxon>Micromonospora</taxon>
    </lineage>
</organism>
<evidence type="ECO:0000256" key="1">
    <source>
        <dbReference type="SAM" id="SignalP"/>
    </source>
</evidence>
<proteinExistence type="predicted"/>
<reference evidence="3" key="1">
    <citation type="submission" date="2016-06" db="EMBL/GenBank/DDBJ databases">
        <authorList>
            <person name="Varghese N."/>
            <person name="Submissions Spin"/>
        </authorList>
    </citation>
    <scope>NUCLEOTIDE SEQUENCE [LARGE SCALE GENOMIC DNA]</scope>
    <source>
        <strain evidence="3">DSM 43168</strain>
    </source>
</reference>
<evidence type="ECO:0000313" key="2">
    <source>
        <dbReference type="EMBL" id="SCF12398.1"/>
    </source>
</evidence>
<accession>A0A1C4XV77</accession>
<sequence length="46" mass="4595">MIRRLAGLAGVGALLALMLACGFGGAGDDDDDDDDFARGAAVVSVR</sequence>
<gene>
    <name evidence="2" type="ORF">GA0070563_105182</name>
</gene>
<dbReference type="AlphaFoldDB" id="A0A1C4XV77"/>
<name>A0A1C4XV77_9ACTN</name>
<keyword evidence="1" id="KW-0732">Signal</keyword>
<feature type="chain" id="PRO_5039640070" evidence="1">
    <location>
        <begin position="27"/>
        <end position="46"/>
    </location>
</feature>
<dbReference type="RefSeq" id="WP_176734847.1">
    <property type="nucleotide sequence ID" value="NZ_FMCT01000005.1"/>
</dbReference>
<feature type="signal peptide" evidence="1">
    <location>
        <begin position="1"/>
        <end position="26"/>
    </location>
</feature>
<protein>
    <submittedName>
        <fullName evidence="2">Uncharacterized protein</fullName>
    </submittedName>
</protein>
<evidence type="ECO:0000313" key="3">
    <source>
        <dbReference type="Proteomes" id="UP000183585"/>
    </source>
</evidence>
<keyword evidence="3" id="KW-1185">Reference proteome</keyword>